<proteinExistence type="predicted"/>
<organism evidence="2 3">
    <name type="scientific">Bordetella ansorpii</name>
    <dbReference type="NCBI Taxonomy" id="288768"/>
    <lineage>
        <taxon>Bacteria</taxon>
        <taxon>Pseudomonadati</taxon>
        <taxon>Pseudomonadota</taxon>
        <taxon>Betaproteobacteria</taxon>
        <taxon>Burkholderiales</taxon>
        <taxon>Alcaligenaceae</taxon>
        <taxon>Bordetella</taxon>
    </lineage>
</organism>
<evidence type="ECO:0000313" key="2">
    <source>
        <dbReference type="EMBL" id="SAI65285.1"/>
    </source>
</evidence>
<dbReference type="Proteomes" id="UP000076848">
    <property type="component" value="Unassembled WGS sequence"/>
</dbReference>
<evidence type="ECO:0000256" key="1">
    <source>
        <dbReference type="SAM" id="MobiDB-lite"/>
    </source>
</evidence>
<dbReference type="EMBL" id="FKIF01000001">
    <property type="protein sequence ID" value="SAI65285.1"/>
    <property type="molecule type" value="Genomic_DNA"/>
</dbReference>
<dbReference type="AlphaFoldDB" id="A0A157S4H2"/>
<gene>
    <name evidence="2" type="ORF">SAMEA3906486_00022</name>
</gene>
<feature type="region of interest" description="Disordered" evidence="1">
    <location>
        <begin position="34"/>
        <end position="69"/>
    </location>
</feature>
<accession>A0A157S4H2</accession>
<keyword evidence="3" id="KW-1185">Reference proteome</keyword>
<protein>
    <submittedName>
        <fullName evidence="2">Uncharacterized protein</fullName>
    </submittedName>
</protein>
<reference evidence="2 3" key="1">
    <citation type="submission" date="2016-04" db="EMBL/GenBank/DDBJ databases">
        <authorList>
            <consortium name="Pathogen Informatics"/>
        </authorList>
    </citation>
    <scope>NUCLEOTIDE SEQUENCE [LARGE SCALE GENOMIC DNA]</scope>
    <source>
        <strain evidence="2 3">H050680373</strain>
    </source>
</reference>
<name>A0A157S4H2_9BORD</name>
<evidence type="ECO:0000313" key="3">
    <source>
        <dbReference type="Proteomes" id="UP000076848"/>
    </source>
</evidence>
<sequence length="69" mass="7279">MDRDRGRAIRPGTPRQVGKLMAAVQNAPVAAAKNTSGCDIRQMEPGARGLRRARGPPARGARLSTAASR</sequence>